<protein>
    <submittedName>
        <fullName evidence="2">DDE-type integrase/transposase/recombinase</fullName>
    </submittedName>
</protein>
<comment type="caution">
    <text evidence="2">The sequence shown here is derived from an EMBL/GenBank/DDBJ whole genome shotgun (WGS) entry which is preliminary data.</text>
</comment>
<dbReference type="SUPFAM" id="SSF53098">
    <property type="entry name" value="Ribonuclease H-like"/>
    <property type="match status" value="1"/>
</dbReference>
<feature type="domain" description="Integrase catalytic" evidence="1">
    <location>
        <begin position="62"/>
        <end position="171"/>
    </location>
</feature>
<dbReference type="Proteomes" id="UP001595947">
    <property type="component" value="Unassembled WGS sequence"/>
</dbReference>
<keyword evidence="3" id="KW-1185">Reference proteome</keyword>
<evidence type="ECO:0000313" key="3">
    <source>
        <dbReference type="Proteomes" id="UP001595947"/>
    </source>
</evidence>
<evidence type="ECO:0000313" key="2">
    <source>
        <dbReference type="EMBL" id="MFC5061133.1"/>
    </source>
</evidence>
<organism evidence="2 3">
    <name type="scientific">Actinomycetospora atypica</name>
    <dbReference type="NCBI Taxonomy" id="1290095"/>
    <lineage>
        <taxon>Bacteria</taxon>
        <taxon>Bacillati</taxon>
        <taxon>Actinomycetota</taxon>
        <taxon>Actinomycetes</taxon>
        <taxon>Pseudonocardiales</taxon>
        <taxon>Pseudonocardiaceae</taxon>
        <taxon>Actinomycetospora</taxon>
    </lineage>
</organism>
<dbReference type="InterPro" id="IPR012337">
    <property type="entry name" value="RNaseH-like_sf"/>
</dbReference>
<dbReference type="InterPro" id="IPR001584">
    <property type="entry name" value="Integrase_cat-core"/>
</dbReference>
<name>A0ABV9YEB9_9PSEU</name>
<dbReference type="InterPro" id="IPR036397">
    <property type="entry name" value="RNaseH_sf"/>
</dbReference>
<accession>A0ABV9YEB9</accession>
<dbReference type="Pfam" id="PF00665">
    <property type="entry name" value="rve"/>
    <property type="match status" value="1"/>
</dbReference>
<dbReference type="EMBL" id="JBHSIV010000002">
    <property type="protein sequence ID" value="MFC5061133.1"/>
    <property type="molecule type" value="Genomic_DNA"/>
</dbReference>
<dbReference type="PROSITE" id="PS50994">
    <property type="entry name" value="INTEGRASE"/>
    <property type="match status" value="1"/>
</dbReference>
<reference evidence="3" key="1">
    <citation type="journal article" date="2019" name="Int. J. Syst. Evol. Microbiol.">
        <title>The Global Catalogue of Microorganisms (GCM) 10K type strain sequencing project: providing services to taxonomists for standard genome sequencing and annotation.</title>
        <authorList>
            <consortium name="The Broad Institute Genomics Platform"/>
            <consortium name="The Broad Institute Genome Sequencing Center for Infectious Disease"/>
            <person name="Wu L."/>
            <person name="Ma J."/>
        </authorList>
    </citation>
    <scope>NUCLEOTIDE SEQUENCE [LARGE SCALE GENOMIC DNA]</scope>
    <source>
        <strain evidence="3">CGMCC 4.7093</strain>
    </source>
</reference>
<evidence type="ECO:0000259" key="1">
    <source>
        <dbReference type="PROSITE" id="PS50994"/>
    </source>
</evidence>
<dbReference type="Gene3D" id="3.30.420.10">
    <property type="entry name" value="Ribonuclease H-like superfamily/Ribonuclease H"/>
    <property type="match status" value="1"/>
</dbReference>
<sequence>MFLAGELGLVPSTVGRILARHQVPALAAIDPITGEPVRRRRGGPRYERRRPGELLHVDVKKVGRVPYGGGWRVHGRQEAVPGRGIGYDYLHVAVDDHSRVAYIEALPDESDPTCAAFLHRAASWFHDHGIHIERVLTDNALSYRRGRNWRAVCVALGIRRRFTKPGCPWTNCEGVITPVPGVGLTRRPTGPLVPCSRSVDRSRGGRVRAAESRFVT</sequence>
<gene>
    <name evidence="2" type="ORF">ACFPBZ_02870</name>
</gene>
<proteinExistence type="predicted"/>